<feature type="region of interest" description="Disordered" evidence="1">
    <location>
        <begin position="117"/>
        <end position="137"/>
    </location>
</feature>
<evidence type="ECO:0000313" key="3">
    <source>
        <dbReference type="Proteomes" id="UP000703269"/>
    </source>
</evidence>
<dbReference type="AlphaFoldDB" id="A0A9P3GP95"/>
<evidence type="ECO:0000313" key="2">
    <source>
        <dbReference type="EMBL" id="GJE98356.1"/>
    </source>
</evidence>
<reference evidence="2 3" key="1">
    <citation type="submission" date="2021-08" db="EMBL/GenBank/DDBJ databases">
        <title>Draft Genome Sequence of Phanerochaete sordida strain YK-624.</title>
        <authorList>
            <person name="Mori T."/>
            <person name="Dohra H."/>
            <person name="Suzuki T."/>
            <person name="Kawagishi H."/>
            <person name="Hirai H."/>
        </authorList>
    </citation>
    <scope>NUCLEOTIDE SEQUENCE [LARGE SCALE GENOMIC DNA]</scope>
    <source>
        <strain evidence="2 3">YK-624</strain>
    </source>
</reference>
<proteinExistence type="predicted"/>
<accession>A0A9P3GP95</accession>
<dbReference type="Proteomes" id="UP000703269">
    <property type="component" value="Unassembled WGS sequence"/>
</dbReference>
<gene>
    <name evidence="2" type="ORF">PsYK624_145850</name>
</gene>
<dbReference type="EMBL" id="BPQB01000086">
    <property type="protein sequence ID" value="GJE98356.1"/>
    <property type="molecule type" value="Genomic_DNA"/>
</dbReference>
<organism evidence="2 3">
    <name type="scientific">Phanerochaete sordida</name>
    <dbReference type="NCBI Taxonomy" id="48140"/>
    <lineage>
        <taxon>Eukaryota</taxon>
        <taxon>Fungi</taxon>
        <taxon>Dikarya</taxon>
        <taxon>Basidiomycota</taxon>
        <taxon>Agaricomycotina</taxon>
        <taxon>Agaricomycetes</taxon>
        <taxon>Polyporales</taxon>
        <taxon>Phanerochaetaceae</taxon>
        <taxon>Phanerochaete</taxon>
    </lineage>
</organism>
<protein>
    <submittedName>
        <fullName evidence="2">Uncharacterized protein</fullName>
    </submittedName>
</protein>
<keyword evidence="3" id="KW-1185">Reference proteome</keyword>
<name>A0A9P3GP95_9APHY</name>
<sequence>MRLVYLIDPDPVCYSLRPMLHPLVRISPFSHSASATASQPEVQRLSQSPYILGVLETTAPHSSLSSPTSPTACLGARPLPPCPVRRLRAWGSCERSDTATAHSTYTLYIPRSSYQIASAKRRRGARFPGSSREHARR</sequence>
<evidence type="ECO:0000256" key="1">
    <source>
        <dbReference type="SAM" id="MobiDB-lite"/>
    </source>
</evidence>
<comment type="caution">
    <text evidence="2">The sequence shown here is derived from an EMBL/GenBank/DDBJ whole genome shotgun (WGS) entry which is preliminary data.</text>
</comment>